<reference evidence="10 11" key="1">
    <citation type="journal article" date="2019" name="Mol. Ecol. Resour.">
        <title>Chromosome-level genome assembly of Triplophysa tibetana, a fish adapted to the harsh high-altitude environment of the Tibetan Plateau.</title>
        <authorList>
            <person name="Yang X."/>
            <person name="Liu H."/>
            <person name="Ma Z."/>
            <person name="Zou Y."/>
            <person name="Zou M."/>
            <person name="Mao Y."/>
            <person name="Li X."/>
            <person name="Wang H."/>
            <person name="Chen T."/>
            <person name="Wang W."/>
            <person name="Yang R."/>
        </authorList>
    </citation>
    <scope>NUCLEOTIDE SEQUENCE [LARGE SCALE GENOMIC DNA]</scope>
    <source>
        <strain evidence="10">TTIB1903HZAU</strain>
        <tissue evidence="10">Muscle</tissue>
    </source>
</reference>
<comment type="similarity">
    <text evidence="2">Belongs to the CALHM family.</text>
</comment>
<dbReference type="EMBL" id="SOYY01000008">
    <property type="protein sequence ID" value="KAA0717959.1"/>
    <property type="molecule type" value="Genomic_DNA"/>
</dbReference>
<dbReference type="InterPro" id="IPR029569">
    <property type="entry name" value="CALHM"/>
</dbReference>
<gene>
    <name evidence="10" type="ORF">E1301_Tti001447</name>
</gene>
<dbReference type="GO" id="GO:0005261">
    <property type="term" value="F:monoatomic cation channel activity"/>
    <property type="evidence" value="ECO:0007669"/>
    <property type="project" value="TreeGrafter"/>
</dbReference>
<comment type="subcellular location">
    <subcellularLocation>
        <location evidence="1">Membrane</location>
        <topology evidence="1">Multi-pass membrane protein</topology>
    </subcellularLocation>
</comment>
<keyword evidence="8" id="KW-0407">Ion channel</keyword>
<protein>
    <submittedName>
        <fullName evidence="10">Calcium homeostasis modulator protein 2</fullName>
    </submittedName>
</protein>
<keyword evidence="7 9" id="KW-0472">Membrane</keyword>
<dbReference type="PANTHER" id="PTHR32261:SF3">
    <property type="entry name" value="CALCIUM HOMEOSTASIS MODULATOR PROTEIN 2"/>
    <property type="match status" value="1"/>
</dbReference>
<evidence type="ECO:0000256" key="3">
    <source>
        <dbReference type="ARBA" id="ARBA00022448"/>
    </source>
</evidence>
<proteinExistence type="inferred from homology"/>
<keyword evidence="3" id="KW-0813">Transport</keyword>
<evidence type="ECO:0000256" key="7">
    <source>
        <dbReference type="ARBA" id="ARBA00023136"/>
    </source>
</evidence>
<accession>A0A5A9PAB2</accession>
<keyword evidence="6" id="KW-0406">Ion transport</keyword>
<dbReference type="Proteomes" id="UP000324632">
    <property type="component" value="Chromosome 8"/>
</dbReference>
<dbReference type="PANTHER" id="PTHR32261">
    <property type="entry name" value="CALCIUM HOMEOSTASIS MODULATOR PROTEIN"/>
    <property type="match status" value="1"/>
</dbReference>
<dbReference type="GO" id="GO:1904669">
    <property type="term" value="P:ATP export"/>
    <property type="evidence" value="ECO:0007669"/>
    <property type="project" value="UniProtKB-ARBA"/>
</dbReference>
<keyword evidence="5 9" id="KW-1133">Transmembrane helix</keyword>
<organism evidence="10 11">
    <name type="scientific">Triplophysa tibetana</name>
    <dbReference type="NCBI Taxonomy" id="1572043"/>
    <lineage>
        <taxon>Eukaryota</taxon>
        <taxon>Metazoa</taxon>
        <taxon>Chordata</taxon>
        <taxon>Craniata</taxon>
        <taxon>Vertebrata</taxon>
        <taxon>Euteleostomi</taxon>
        <taxon>Actinopterygii</taxon>
        <taxon>Neopterygii</taxon>
        <taxon>Teleostei</taxon>
        <taxon>Ostariophysi</taxon>
        <taxon>Cypriniformes</taxon>
        <taxon>Nemacheilidae</taxon>
        <taxon>Triplophysa</taxon>
    </lineage>
</organism>
<feature type="transmembrane region" description="Helical" evidence="9">
    <location>
        <begin position="183"/>
        <end position="202"/>
    </location>
</feature>
<evidence type="ECO:0000256" key="5">
    <source>
        <dbReference type="ARBA" id="ARBA00022989"/>
    </source>
</evidence>
<feature type="transmembrane region" description="Helical" evidence="9">
    <location>
        <begin position="54"/>
        <end position="75"/>
    </location>
</feature>
<dbReference type="Pfam" id="PF14798">
    <property type="entry name" value="Ca_hom_mod"/>
    <property type="match status" value="1"/>
</dbReference>
<evidence type="ECO:0000256" key="6">
    <source>
        <dbReference type="ARBA" id="ARBA00023065"/>
    </source>
</evidence>
<sequence length="318" mass="35492">MSALFSEYFKFIAFVFKNKDTAIVNGLIGLGTIISQTAYNILAFSCPCAPKENYLYGMAAIGVPALALFVIGVILNQNTWDIVSECSNRKCRKLSGTAAFALLGSIVGRAAVAPITWSVISLLRGQAYVCALSEFIDPSSVDNFPPTKDAAKIMARFPCKDLPAPLLIYSGEVERRLKYESQLLGWLMVGVVSLSVFLVLCLKHCCSSLGYQQEAYWSHYRSNEKALFQRTAEVHAKLNAANNVKTFFGFVEMENQEKELLAKSQGARSVIPSVDWNRITGVYMYREINDTPMYSRLNKWAYYTNDNSNQHMIETDLA</sequence>
<comment type="caution">
    <text evidence="10">The sequence shown here is derived from an EMBL/GenBank/DDBJ whole genome shotgun (WGS) entry which is preliminary data.</text>
</comment>
<keyword evidence="11" id="KW-1185">Reference proteome</keyword>
<evidence type="ECO:0000256" key="2">
    <source>
        <dbReference type="ARBA" id="ARBA00008497"/>
    </source>
</evidence>
<dbReference type="AlphaFoldDB" id="A0A5A9PAB2"/>
<evidence type="ECO:0000256" key="8">
    <source>
        <dbReference type="ARBA" id="ARBA00023303"/>
    </source>
</evidence>
<name>A0A5A9PAB2_9TELE</name>
<dbReference type="GO" id="GO:0005886">
    <property type="term" value="C:plasma membrane"/>
    <property type="evidence" value="ECO:0007669"/>
    <property type="project" value="TreeGrafter"/>
</dbReference>
<evidence type="ECO:0000256" key="9">
    <source>
        <dbReference type="SAM" id="Phobius"/>
    </source>
</evidence>
<evidence type="ECO:0000256" key="1">
    <source>
        <dbReference type="ARBA" id="ARBA00004141"/>
    </source>
</evidence>
<evidence type="ECO:0000313" key="10">
    <source>
        <dbReference type="EMBL" id="KAA0717959.1"/>
    </source>
</evidence>
<evidence type="ECO:0000313" key="11">
    <source>
        <dbReference type="Proteomes" id="UP000324632"/>
    </source>
</evidence>
<keyword evidence="4 9" id="KW-0812">Transmembrane</keyword>
<feature type="transmembrane region" description="Helical" evidence="9">
    <location>
        <begin position="96"/>
        <end position="117"/>
    </location>
</feature>
<evidence type="ECO:0000256" key="4">
    <source>
        <dbReference type="ARBA" id="ARBA00022692"/>
    </source>
</evidence>
<feature type="transmembrane region" description="Helical" evidence="9">
    <location>
        <begin position="21"/>
        <end position="42"/>
    </location>
</feature>